<protein>
    <submittedName>
        <fullName evidence="1">4-diphosphocytidyl-2C-methyl-D-erythritol kinase</fullName>
    </submittedName>
</protein>
<evidence type="ECO:0000313" key="1">
    <source>
        <dbReference type="EMBL" id="MCP8898020.1"/>
    </source>
</evidence>
<gene>
    <name evidence="1" type="ORF">M6D89_01760</name>
</gene>
<reference evidence="1" key="1">
    <citation type="submission" date="2022-05" db="EMBL/GenBank/DDBJ databases">
        <authorList>
            <person name="Sun H.-N."/>
        </authorList>
    </citation>
    <scope>NUCLEOTIDE SEQUENCE</scope>
    <source>
        <strain evidence="1">HB14</strain>
    </source>
</reference>
<proteinExistence type="predicted"/>
<sequence>MSGSNKTMEYLDVSHPEWDRMWEELAQFPLNDGDRLCVNAGYCWEYMGSSADHHHLRHPHHPASGKAEYIYIERARAAVGWV</sequence>
<name>A0A9X2KVG1_9GAMM</name>
<dbReference type="GO" id="GO:0016301">
    <property type="term" value="F:kinase activity"/>
    <property type="evidence" value="ECO:0007669"/>
    <property type="project" value="UniProtKB-KW"/>
</dbReference>
<evidence type="ECO:0000313" key="2">
    <source>
        <dbReference type="Proteomes" id="UP001139319"/>
    </source>
</evidence>
<dbReference type="Proteomes" id="UP001139319">
    <property type="component" value="Unassembled WGS sequence"/>
</dbReference>
<keyword evidence="2" id="KW-1185">Reference proteome</keyword>
<dbReference type="AlphaFoldDB" id="A0A9X2KVG1"/>
<accession>A0A9X2KVG1</accession>
<reference evidence="1" key="2">
    <citation type="submission" date="2023-01" db="EMBL/GenBank/DDBJ databases">
        <title>Gilvimarinus xylanilyticus HB14 isolated from Caulerpa lentillifera aquaculture base in Hainan, China.</title>
        <authorList>
            <person name="Zhang Y.-J."/>
        </authorList>
    </citation>
    <scope>NUCLEOTIDE SEQUENCE</scope>
    <source>
        <strain evidence="1">HB14</strain>
    </source>
</reference>
<dbReference type="RefSeq" id="WP_253966312.1">
    <property type="nucleotide sequence ID" value="NZ_JAMFTH010000001.1"/>
</dbReference>
<comment type="caution">
    <text evidence="1">The sequence shown here is derived from an EMBL/GenBank/DDBJ whole genome shotgun (WGS) entry which is preliminary data.</text>
</comment>
<keyword evidence="1" id="KW-0808">Transferase</keyword>
<organism evidence="1 2">
    <name type="scientific">Gilvimarinus xylanilyticus</name>
    <dbReference type="NCBI Taxonomy" id="2944139"/>
    <lineage>
        <taxon>Bacteria</taxon>
        <taxon>Pseudomonadati</taxon>
        <taxon>Pseudomonadota</taxon>
        <taxon>Gammaproteobacteria</taxon>
        <taxon>Cellvibrionales</taxon>
        <taxon>Cellvibrionaceae</taxon>
        <taxon>Gilvimarinus</taxon>
    </lineage>
</organism>
<dbReference type="EMBL" id="JAMFTH010000001">
    <property type="protein sequence ID" value="MCP8898020.1"/>
    <property type="molecule type" value="Genomic_DNA"/>
</dbReference>
<keyword evidence="1" id="KW-0418">Kinase</keyword>